<evidence type="ECO:0000256" key="1">
    <source>
        <dbReference type="SAM" id="MobiDB-lite"/>
    </source>
</evidence>
<dbReference type="EMBL" id="CADCVT010000235">
    <property type="protein sequence ID" value="CAA9507994.1"/>
    <property type="molecule type" value="Genomic_DNA"/>
</dbReference>
<protein>
    <submittedName>
        <fullName evidence="2">Uncharacterized protein</fullName>
    </submittedName>
</protein>
<reference evidence="2" key="1">
    <citation type="submission" date="2020-02" db="EMBL/GenBank/DDBJ databases">
        <authorList>
            <person name="Meier V. D."/>
        </authorList>
    </citation>
    <scope>NUCLEOTIDE SEQUENCE</scope>
    <source>
        <strain evidence="2">AVDCRST_MAG85</strain>
    </source>
</reference>
<feature type="region of interest" description="Disordered" evidence="1">
    <location>
        <begin position="1"/>
        <end position="32"/>
    </location>
</feature>
<feature type="compositionally biased region" description="Low complexity" evidence="1">
    <location>
        <begin position="16"/>
        <end position="32"/>
    </location>
</feature>
<organism evidence="2">
    <name type="scientific">uncultured Solirubrobacteraceae bacterium</name>
    <dbReference type="NCBI Taxonomy" id="1162706"/>
    <lineage>
        <taxon>Bacteria</taxon>
        <taxon>Bacillati</taxon>
        <taxon>Actinomycetota</taxon>
        <taxon>Thermoleophilia</taxon>
        <taxon>Solirubrobacterales</taxon>
        <taxon>Solirubrobacteraceae</taxon>
        <taxon>environmental samples</taxon>
    </lineage>
</organism>
<name>A0A6J4SXR8_9ACTN</name>
<sequence>CASSVRSACGSGPRPASRIGRAARTAAGTSGT</sequence>
<proteinExistence type="predicted"/>
<gene>
    <name evidence="2" type="ORF">AVDCRST_MAG85-2160</name>
</gene>
<evidence type="ECO:0000313" key="2">
    <source>
        <dbReference type="EMBL" id="CAA9507994.1"/>
    </source>
</evidence>
<feature type="non-terminal residue" evidence="2">
    <location>
        <position position="32"/>
    </location>
</feature>
<feature type="non-terminal residue" evidence="2">
    <location>
        <position position="1"/>
    </location>
</feature>
<dbReference type="AlphaFoldDB" id="A0A6J4SXR8"/>
<accession>A0A6J4SXR8</accession>